<protein>
    <submittedName>
        <fullName evidence="1">Gp38</fullName>
    </submittedName>
</protein>
<organism evidence="1 2">
    <name type="scientific">Streptomyces alboflavus</name>
    <dbReference type="NCBI Taxonomy" id="67267"/>
    <lineage>
        <taxon>Bacteria</taxon>
        <taxon>Bacillati</taxon>
        <taxon>Actinomycetota</taxon>
        <taxon>Actinomycetes</taxon>
        <taxon>Kitasatosporales</taxon>
        <taxon>Streptomycetaceae</taxon>
        <taxon>Streptomyces</taxon>
    </lineage>
</organism>
<dbReference type="RefSeq" id="WP_087885406.1">
    <property type="nucleotide sequence ID" value="NZ_CP021748.1"/>
</dbReference>
<evidence type="ECO:0000313" key="1">
    <source>
        <dbReference type="EMBL" id="ARX85623.1"/>
    </source>
</evidence>
<dbReference type="Proteomes" id="UP000195880">
    <property type="component" value="Chromosome"/>
</dbReference>
<name>A0A1Z1WGS1_9ACTN</name>
<gene>
    <name evidence="1" type="ORF">SMD44_05087</name>
</gene>
<evidence type="ECO:0000313" key="2">
    <source>
        <dbReference type="Proteomes" id="UP000195880"/>
    </source>
</evidence>
<dbReference type="KEGG" id="salf:SMD44_05087"/>
<dbReference type="EMBL" id="CP021748">
    <property type="protein sequence ID" value="ARX85623.1"/>
    <property type="molecule type" value="Genomic_DNA"/>
</dbReference>
<accession>A0A1Z1WGS1</accession>
<reference evidence="1 2" key="1">
    <citation type="submission" date="2017-05" db="EMBL/GenBank/DDBJ databases">
        <title>Streptomyces alboflavus Genome sequencing and assembly.</title>
        <authorList>
            <person name="Wang Y."/>
            <person name="Du B."/>
            <person name="Ding Y."/>
            <person name="Liu H."/>
            <person name="Hou Q."/>
            <person name="Liu K."/>
            <person name="Wang C."/>
            <person name="Yao L."/>
        </authorList>
    </citation>
    <scope>NUCLEOTIDE SEQUENCE [LARGE SCALE GENOMIC DNA]</scope>
    <source>
        <strain evidence="1 2">MDJK44</strain>
    </source>
</reference>
<keyword evidence="2" id="KW-1185">Reference proteome</keyword>
<dbReference type="AlphaFoldDB" id="A0A1Z1WGS1"/>
<sequence length="897" mass="94870">MVFPDTPLGVRVELLLGETWQDITGDVFTQSPVTITRGRPDEGARTDAASCAFVLDNTTGRYSPRNPHSDLYGLLGRNTPVRVSVQPDPAGPRLVRFVGEVAAWPVRWGTPHDVAVSVQAAGILRRLGQGTKPLDSTLRRRIPSAAPRAYWPLEEAREATRAYSPIPGVRPAAVTGVEFGAIDTLPSSRALPRLTSAATLSAIVPTHEAGGQWQVEFVYNADDKIPPGNGDWAEVIGVSTTGTVRRWVVGMRNGAARLYGYDASGEDVIFRAVGVGSDVWHGWVRMRLWARDEGGTVTYQLAFQDVGGDAGGLNGTLAGASAGRATAVTATWGPLTEGWSIGHVAVLRSANTGLYNGSDNAYAGETAWRRMARLATEEAIPITRIAGPLTPERVGPQRPQTLLALLEEAAAADSGLLLEDPTRLGLLYRDRSTLYTQAPALTLAYDQPGLASPLDPVDDDEAVRNDITVTRQGGSSARAVLESGPLSVQNPPAGIGVYDEAVTLALENDVQPEQHANWRLHLGTVDGARYPAVSVMLHKAPHLIPGATALREGDVLRLTALPPWVAHEDVDLMVQGWHETLDVHRWDFTATCSPAAPWMTAKTDHPVYGKADTDGCALLVPTTATAPVLDVVSAGLPWTSDPAEMPLPLRLGGEVVRVLAVTALGDTFARTVADGWGTATNGLTWSTIGGAASERSVDGGRGAVVLPSSVSTLRVQTVLADVRDCEVRVRIQPGQVSTGGSLIPGILLRYTSVANSYRVRLHLGTGGDLALSVSRGSTQVGGAPQIPGNYTAGDEVELRARIDGHRIRARAWKAGAVEPLDWQTDVTITETPIDAGAVGLSASGFSANANTAPVIRFDAFEVVGGQRLTVTRSVNGVVKSHTPGTGVRLAHPATASL</sequence>
<proteinExistence type="predicted"/>
<dbReference type="OrthoDB" id="3304698at2"/>